<dbReference type="PANTHER" id="PTHR13258">
    <property type="entry name" value="SYNDETIN"/>
    <property type="match status" value="1"/>
</dbReference>
<feature type="region of interest" description="Disordered" evidence="4">
    <location>
        <begin position="1"/>
        <end position="34"/>
    </location>
</feature>
<feature type="compositionally biased region" description="Basic and acidic residues" evidence="4">
    <location>
        <begin position="592"/>
        <end position="603"/>
    </location>
</feature>
<evidence type="ECO:0000259" key="5">
    <source>
        <dbReference type="Pfam" id="PF10474"/>
    </source>
</evidence>
<gene>
    <name evidence="7" type="ORF">BV898_08990</name>
</gene>
<name>A0A1W0WNT3_HYPEX</name>
<evidence type="ECO:0000313" key="7">
    <source>
        <dbReference type="EMBL" id="OQV16817.1"/>
    </source>
</evidence>
<organism evidence="7 8">
    <name type="scientific">Hypsibius exemplaris</name>
    <name type="common">Freshwater tardigrade</name>
    <dbReference type="NCBI Taxonomy" id="2072580"/>
    <lineage>
        <taxon>Eukaryota</taxon>
        <taxon>Metazoa</taxon>
        <taxon>Ecdysozoa</taxon>
        <taxon>Tardigrada</taxon>
        <taxon>Eutardigrada</taxon>
        <taxon>Parachela</taxon>
        <taxon>Hypsibioidea</taxon>
        <taxon>Hypsibiidae</taxon>
        <taxon>Hypsibius</taxon>
    </lineage>
</organism>
<evidence type="ECO:0000256" key="1">
    <source>
        <dbReference type="ARBA" id="ARBA00022448"/>
    </source>
</evidence>
<evidence type="ECO:0000259" key="6">
    <source>
        <dbReference type="Pfam" id="PF10475"/>
    </source>
</evidence>
<keyword evidence="3" id="KW-0175">Coiled coil</keyword>
<keyword evidence="8" id="KW-1185">Reference proteome</keyword>
<dbReference type="EMBL" id="MTYJ01000069">
    <property type="protein sequence ID" value="OQV16817.1"/>
    <property type="molecule type" value="Genomic_DNA"/>
</dbReference>
<proteinExistence type="predicted"/>
<feature type="domain" description="Syndetin C-terminal" evidence="5">
    <location>
        <begin position="735"/>
        <end position="905"/>
    </location>
</feature>
<dbReference type="Pfam" id="PF10475">
    <property type="entry name" value="Vps54_N"/>
    <property type="match status" value="1"/>
</dbReference>
<dbReference type="InterPro" id="IPR019514">
    <property type="entry name" value="Syndetin_C"/>
</dbReference>
<reference evidence="8" key="1">
    <citation type="submission" date="2017-01" db="EMBL/GenBank/DDBJ databases">
        <title>Comparative genomics of anhydrobiosis in the tardigrade Hypsibius dujardini.</title>
        <authorList>
            <person name="Yoshida Y."/>
            <person name="Koutsovoulos G."/>
            <person name="Laetsch D."/>
            <person name="Stevens L."/>
            <person name="Kumar S."/>
            <person name="Horikawa D."/>
            <person name="Ishino K."/>
            <person name="Komine S."/>
            <person name="Tomita M."/>
            <person name="Blaxter M."/>
            <person name="Arakawa K."/>
        </authorList>
    </citation>
    <scope>NUCLEOTIDE SEQUENCE [LARGE SCALE GENOMIC DNA]</scope>
    <source>
        <strain evidence="8">Z151</strain>
    </source>
</reference>
<dbReference type="AlphaFoldDB" id="A0A1W0WNT3"/>
<dbReference type="PANTHER" id="PTHR13258:SF0">
    <property type="entry name" value="SYNDETIN"/>
    <property type="match status" value="1"/>
</dbReference>
<dbReference type="InterPro" id="IPR040047">
    <property type="entry name" value="VPS50"/>
</dbReference>
<evidence type="ECO:0000256" key="3">
    <source>
        <dbReference type="ARBA" id="ARBA00023054"/>
    </source>
</evidence>
<dbReference type="Proteomes" id="UP000192578">
    <property type="component" value="Unassembled WGS sequence"/>
</dbReference>
<dbReference type="GO" id="GO:0015031">
    <property type="term" value="P:protein transport"/>
    <property type="evidence" value="ECO:0007669"/>
    <property type="project" value="UniProtKB-KW"/>
</dbReference>
<accession>A0A1W0WNT3</accession>
<dbReference type="GO" id="GO:0032456">
    <property type="term" value="P:endocytic recycling"/>
    <property type="evidence" value="ECO:0007669"/>
    <property type="project" value="InterPro"/>
</dbReference>
<dbReference type="GO" id="GO:0005829">
    <property type="term" value="C:cytosol"/>
    <property type="evidence" value="ECO:0007669"/>
    <property type="project" value="GOC"/>
</dbReference>
<feature type="compositionally biased region" description="Basic residues" evidence="4">
    <location>
        <begin position="1"/>
        <end position="11"/>
    </location>
</feature>
<feature type="domain" description="Vacuolar protein sorting-associated protein 54 N-terminal" evidence="6">
    <location>
        <begin position="64"/>
        <end position="359"/>
    </location>
</feature>
<feature type="region of interest" description="Disordered" evidence="4">
    <location>
        <begin position="592"/>
        <end position="611"/>
    </location>
</feature>
<protein>
    <submittedName>
        <fullName evidence="7">Syndetin</fullName>
    </submittedName>
</protein>
<evidence type="ECO:0000256" key="4">
    <source>
        <dbReference type="SAM" id="MobiDB-lite"/>
    </source>
</evidence>
<evidence type="ECO:0000313" key="8">
    <source>
        <dbReference type="Proteomes" id="UP000192578"/>
    </source>
</evidence>
<feature type="region of interest" description="Disordered" evidence="4">
    <location>
        <begin position="515"/>
        <end position="535"/>
    </location>
</feature>
<comment type="caution">
    <text evidence="7">The sequence shown here is derived from an EMBL/GenBank/DDBJ whole genome shotgun (WGS) entry which is preliminary data.</text>
</comment>
<dbReference type="GO" id="GO:1990745">
    <property type="term" value="C:EARP complex"/>
    <property type="evidence" value="ECO:0007669"/>
    <property type="project" value="InterPro"/>
</dbReference>
<keyword evidence="2" id="KW-0653">Protein transport</keyword>
<dbReference type="InterPro" id="IPR019515">
    <property type="entry name" value="VPS54_N"/>
</dbReference>
<keyword evidence="1" id="KW-0813">Transport</keyword>
<dbReference type="OrthoDB" id="10263345at2759"/>
<sequence length="906" mass="102898">MDFKSKLRSLVRRQDTAKSSADLSPEDSPHNDFAFEPTITIQPIGKGRNFSPTGSAASQETEILNSIQENYYASSNFDAGDFELQKLSGDYELDKVDKLRKYLLNQLEVVSKKLSEVILHNRAAYTEELKRVTEVENALGVAVETSKLARVATQMSHQSFAAKELHLLQLHNRGQRSVLVLRALTVIKSLHRTVGSIAELVEEGNYTGAIQLTLTCRQAANIHREYLCISQLHEKLQDTLALIEQKLDVALGQICLNFEPRQYAKVYTAFQLLDKNQTAIDQLHMHFITTIHNRSFGVVMGFVELSNRKNGKNQGETLTKKHYPELCHAVTAEYFVPALLSLCKGMWDVMKTYRSIIQWHLELADQRKRSRENALTGSSAVTESNPDRDMVEVYVLHKLESGPPRLWSDMEQKIRVLLTQSDAAAQLKYDSFGHLLSVLKRFCIVGKEFGGVNSDALMDAVKQQASRFFNMYHRTKLEELHFFLDNESWEVCPMKSKFTCLDLWEFQFLRPRTQLPSGSSQSFVEKAAGDAGRESSHTSATTHFFLEFGSSGTPFDDLFRSEEQHEDVLVDSGDGDKRSSDSDDDIMDELKQEHIDETGEKRRGSPKQRRSSAFKSISLGGPVVTNSTLSVLRLFGRYIFFVAMLESNAPEVINALSQLFDYYLYTVYSLFSTEIHEYFESLVISKRLQVGVKRIRENLINMNSDHVETGPDGKTRIPAPQISPRIDLADPKTVFALPERIAAMESLAFLASQMELIQPTLERALPPQRRVFLQQFYTQSVSLVPDIRYPVYWCVAYRSINYDTALSMMAEVQWDIKDLASQHSEYVDHLLKELEGFHQVIRRTAKTTAIPKEALDGLWTLAVLLTNRTFVEGFSGVKKCSNEGRALMQLDYQQFIVSAEKLSSLR</sequence>
<dbReference type="GO" id="GO:0000149">
    <property type="term" value="F:SNARE binding"/>
    <property type="evidence" value="ECO:0007669"/>
    <property type="project" value="TreeGrafter"/>
</dbReference>
<dbReference type="Pfam" id="PF10474">
    <property type="entry name" value="Syndetin_C"/>
    <property type="match status" value="1"/>
</dbReference>
<evidence type="ECO:0000256" key="2">
    <source>
        <dbReference type="ARBA" id="ARBA00022927"/>
    </source>
</evidence>
<dbReference type="GO" id="GO:0042147">
    <property type="term" value="P:retrograde transport, endosome to Golgi"/>
    <property type="evidence" value="ECO:0007669"/>
    <property type="project" value="InterPro"/>
</dbReference>